<dbReference type="GO" id="GO:0008324">
    <property type="term" value="F:monoatomic cation transmembrane transporter activity"/>
    <property type="evidence" value="ECO:0007669"/>
    <property type="project" value="InterPro"/>
</dbReference>
<evidence type="ECO:0000256" key="20">
    <source>
        <dbReference type="ARBA" id="ARBA00048349"/>
    </source>
</evidence>
<keyword evidence="24" id="KW-1185">Reference proteome</keyword>
<evidence type="ECO:0000256" key="14">
    <source>
        <dbReference type="ARBA" id="ARBA00023136"/>
    </source>
</evidence>
<accession>A0A8J6CD44</accession>
<keyword evidence="16" id="KW-0539">Nucleus</keyword>
<evidence type="ECO:0000256" key="8">
    <source>
        <dbReference type="ARBA" id="ARBA00022833"/>
    </source>
</evidence>
<keyword evidence="11" id="KW-0805">Transcription regulation</keyword>
<evidence type="ECO:0000256" key="16">
    <source>
        <dbReference type="ARBA" id="ARBA00023242"/>
    </source>
</evidence>
<comment type="subcellular location">
    <subcellularLocation>
        <location evidence="3">Endoplasmic reticulum</location>
    </subcellularLocation>
    <subcellularLocation>
        <location evidence="2">Mitochondrion membrane</location>
        <topology evidence="2">Multi-pass membrane protein</topology>
    </subcellularLocation>
    <subcellularLocation>
        <location evidence="1">Nucleus</location>
    </subcellularLocation>
</comment>
<dbReference type="Gene3D" id="1.20.1510.10">
    <property type="entry name" value="Cation efflux protein transmembrane domain"/>
    <property type="match status" value="1"/>
</dbReference>
<feature type="transmembrane region" description="Helical" evidence="21">
    <location>
        <begin position="239"/>
        <end position="259"/>
    </location>
</feature>
<dbReference type="PANTHER" id="PTHR13414">
    <property type="entry name" value="HUEL-CATION TRANSPORTER"/>
    <property type="match status" value="1"/>
</dbReference>
<dbReference type="GO" id="GO:0006829">
    <property type="term" value="P:zinc ion transport"/>
    <property type="evidence" value="ECO:0007669"/>
    <property type="project" value="UniProtKB-KW"/>
</dbReference>
<dbReference type="InterPro" id="IPR002524">
    <property type="entry name" value="Cation_efflux"/>
</dbReference>
<comment type="caution">
    <text evidence="23">The sequence shown here is derived from an EMBL/GenBank/DDBJ whole genome shotgun (WGS) entry which is preliminary data.</text>
</comment>
<evidence type="ECO:0000256" key="18">
    <source>
        <dbReference type="ARBA" id="ARBA00034845"/>
    </source>
</evidence>
<keyword evidence="5" id="KW-0050">Antiport</keyword>
<feature type="transmembrane region" description="Helical" evidence="21">
    <location>
        <begin position="271"/>
        <end position="296"/>
    </location>
</feature>
<dbReference type="SUPFAM" id="SSF46955">
    <property type="entry name" value="Putative DNA-binding domain"/>
    <property type="match status" value="1"/>
</dbReference>
<dbReference type="GO" id="GO:0015297">
    <property type="term" value="F:antiporter activity"/>
    <property type="evidence" value="ECO:0007669"/>
    <property type="project" value="UniProtKB-KW"/>
</dbReference>
<feature type="transmembrane region" description="Helical" evidence="21">
    <location>
        <begin position="356"/>
        <end position="374"/>
    </location>
</feature>
<evidence type="ECO:0000313" key="23">
    <source>
        <dbReference type="EMBL" id="KAG8466746.1"/>
    </source>
</evidence>
<dbReference type="EMBL" id="JAGTXO010000007">
    <property type="protein sequence ID" value="KAG8466746.1"/>
    <property type="molecule type" value="Genomic_DNA"/>
</dbReference>
<evidence type="ECO:0000259" key="22">
    <source>
        <dbReference type="Pfam" id="PF01545"/>
    </source>
</evidence>
<dbReference type="OMA" id="HSMFSEC"/>
<evidence type="ECO:0000256" key="15">
    <source>
        <dbReference type="ARBA" id="ARBA00023163"/>
    </source>
</evidence>
<evidence type="ECO:0000256" key="5">
    <source>
        <dbReference type="ARBA" id="ARBA00022449"/>
    </source>
</evidence>
<keyword evidence="14 21" id="KW-0472">Membrane</keyword>
<proteinExistence type="predicted"/>
<dbReference type="PANTHER" id="PTHR13414:SF9">
    <property type="entry name" value="PROTON-COUPLED ZINC ANTIPORTER SLC30A9, MITOCHONDRIAL"/>
    <property type="match status" value="1"/>
</dbReference>
<dbReference type="GO" id="GO:0031966">
    <property type="term" value="C:mitochondrial membrane"/>
    <property type="evidence" value="ECO:0007669"/>
    <property type="project" value="UniProtKB-SubCell"/>
</dbReference>
<keyword evidence="8" id="KW-0862">Zinc</keyword>
<evidence type="ECO:0000256" key="13">
    <source>
        <dbReference type="ARBA" id="ARBA00023128"/>
    </source>
</evidence>
<keyword evidence="7" id="KW-0256">Endoplasmic reticulum</keyword>
<keyword evidence="10 21" id="KW-1133">Transmembrane helix</keyword>
<dbReference type="OrthoDB" id="435980at2759"/>
<protein>
    <recommendedName>
        <fullName evidence="18">Proton-coupled zinc antiporter SLC30A9, mitochondrial</fullName>
    </recommendedName>
    <alternativeName>
        <fullName evidence="17">Solute carrier family 30 member 9</fullName>
    </alternativeName>
    <alternativeName>
        <fullName evidence="19">Zinc transporter 9</fullName>
    </alternativeName>
</protein>
<evidence type="ECO:0000256" key="21">
    <source>
        <dbReference type="SAM" id="Phobius"/>
    </source>
</evidence>
<keyword evidence="13" id="KW-0496">Mitochondrion</keyword>
<evidence type="ECO:0000256" key="4">
    <source>
        <dbReference type="ARBA" id="ARBA00022448"/>
    </source>
</evidence>
<dbReference type="InterPro" id="IPR040177">
    <property type="entry name" value="SLC30A9"/>
</dbReference>
<organism evidence="23 24">
    <name type="scientific">Diacronema lutheri</name>
    <name type="common">Unicellular marine alga</name>
    <name type="synonym">Monochrysis lutheri</name>
    <dbReference type="NCBI Taxonomy" id="2081491"/>
    <lineage>
        <taxon>Eukaryota</taxon>
        <taxon>Haptista</taxon>
        <taxon>Haptophyta</taxon>
        <taxon>Pavlovophyceae</taxon>
        <taxon>Pavlovales</taxon>
        <taxon>Pavlovaceae</taxon>
        <taxon>Diacronema</taxon>
    </lineage>
</organism>
<reference evidence="23" key="1">
    <citation type="submission" date="2021-05" db="EMBL/GenBank/DDBJ databases">
        <title>The genome of the haptophyte Pavlova lutheri (Diacronema luteri, Pavlovales) - a model for lipid biosynthesis in eukaryotic algae.</title>
        <authorList>
            <person name="Hulatt C.J."/>
            <person name="Posewitz M.C."/>
        </authorList>
    </citation>
    <scope>NUCLEOTIDE SEQUENCE</scope>
    <source>
        <strain evidence="23">NIVA-4/92</strain>
    </source>
</reference>
<evidence type="ECO:0000256" key="17">
    <source>
        <dbReference type="ARBA" id="ARBA00033405"/>
    </source>
</evidence>
<dbReference type="Pfam" id="PF01545">
    <property type="entry name" value="Cation_efflux"/>
    <property type="match status" value="1"/>
</dbReference>
<dbReference type="InterPro" id="IPR037129">
    <property type="entry name" value="XPA_sf"/>
</dbReference>
<dbReference type="InterPro" id="IPR058533">
    <property type="entry name" value="Cation_efflux_TM"/>
</dbReference>
<evidence type="ECO:0000256" key="3">
    <source>
        <dbReference type="ARBA" id="ARBA00004240"/>
    </source>
</evidence>
<evidence type="ECO:0000256" key="2">
    <source>
        <dbReference type="ARBA" id="ARBA00004225"/>
    </source>
</evidence>
<evidence type="ECO:0000256" key="10">
    <source>
        <dbReference type="ARBA" id="ARBA00022989"/>
    </source>
</evidence>
<comment type="catalytic activity">
    <reaction evidence="20">
        <text>Zn(2+)(in) + 2 H(+)(out) = Zn(2+)(out) + 2 H(+)(in)</text>
        <dbReference type="Rhea" id="RHEA:72627"/>
        <dbReference type="ChEBI" id="CHEBI:15378"/>
        <dbReference type="ChEBI" id="CHEBI:29105"/>
    </reaction>
</comment>
<keyword evidence="6 21" id="KW-0812">Transmembrane</keyword>
<sequence length="501" mass="54309">MAAARISRLGGRRAFCAQAAGWRPPARVLDALRWSNTLGTIDQRLASESETVAFWRDAQTVTQHEARTLYLLRTVDLAPLPFLLKVGAHSHTVDPTEAHMIPLYFRLDVLRVAAARWGSMETIAKKVQHREIVRTRRLARRQQLFIGTRLKRDNSQSRSAAASSAPVGQQAVYAALVVNALIAAGKAAAYYYTGSGAMFAETVHSCADFFNQALLAIGLSRSLQKADQKHPYGYANEQYVWSMISGVGVFFLGCGMTTYHACHALISPEPLANVGLGMGTLAIAGLLEGYSMLVALHEIRREAAKSGVKTLDYIRDSADPLNVGVFLEDAAAVVGVGVAMTALGLSHVTGNPAWDAAGSLLIGGMLGGVAAMIVSKNREILLGQSLAPARTHLVLDVLRADSAVLSLHDVKSVMVSPGVARFKAEVHFNSVAIADRYLDMHDNASALRESIRAAESDADARRIARRLSQHLYLMLGLEVDRLEAVIRSKCPEFKYIDLEPL</sequence>
<keyword evidence="12" id="KW-0406">Ion transport</keyword>
<evidence type="ECO:0000256" key="11">
    <source>
        <dbReference type="ARBA" id="ARBA00023015"/>
    </source>
</evidence>
<dbReference type="Gene3D" id="3.90.530.10">
    <property type="entry name" value="XPA C-terminal domain"/>
    <property type="match status" value="1"/>
</dbReference>
<keyword evidence="4" id="KW-0813">Transport</keyword>
<evidence type="ECO:0000313" key="24">
    <source>
        <dbReference type="Proteomes" id="UP000751190"/>
    </source>
</evidence>
<evidence type="ECO:0000256" key="12">
    <source>
        <dbReference type="ARBA" id="ARBA00023065"/>
    </source>
</evidence>
<dbReference type="AlphaFoldDB" id="A0A8J6CD44"/>
<evidence type="ECO:0000256" key="1">
    <source>
        <dbReference type="ARBA" id="ARBA00004123"/>
    </source>
</evidence>
<dbReference type="GO" id="GO:0006882">
    <property type="term" value="P:intracellular zinc ion homeostasis"/>
    <property type="evidence" value="ECO:0007669"/>
    <property type="project" value="TreeGrafter"/>
</dbReference>
<evidence type="ECO:0000256" key="19">
    <source>
        <dbReference type="ARBA" id="ARBA00034922"/>
    </source>
</evidence>
<dbReference type="SUPFAM" id="SSF161111">
    <property type="entry name" value="Cation efflux protein transmembrane domain-like"/>
    <property type="match status" value="1"/>
</dbReference>
<keyword evidence="9" id="KW-0864">Zinc transport</keyword>
<name>A0A8J6CD44_DIALT</name>
<feature type="domain" description="Cation efflux protein transmembrane" evidence="22">
    <location>
        <begin position="173"/>
        <end position="382"/>
    </location>
</feature>
<feature type="transmembrane region" description="Helical" evidence="21">
    <location>
        <begin position="330"/>
        <end position="350"/>
    </location>
</feature>
<evidence type="ECO:0000256" key="9">
    <source>
        <dbReference type="ARBA" id="ARBA00022906"/>
    </source>
</evidence>
<dbReference type="Proteomes" id="UP000751190">
    <property type="component" value="Unassembled WGS sequence"/>
</dbReference>
<evidence type="ECO:0000256" key="6">
    <source>
        <dbReference type="ARBA" id="ARBA00022692"/>
    </source>
</evidence>
<dbReference type="InterPro" id="IPR027469">
    <property type="entry name" value="Cation_efflux_TMD_sf"/>
</dbReference>
<dbReference type="GO" id="GO:0005634">
    <property type="term" value="C:nucleus"/>
    <property type="evidence" value="ECO:0007669"/>
    <property type="project" value="UniProtKB-SubCell"/>
</dbReference>
<evidence type="ECO:0000256" key="7">
    <source>
        <dbReference type="ARBA" id="ARBA00022824"/>
    </source>
</evidence>
<keyword evidence="15" id="KW-0804">Transcription</keyword>
<dbReference type="GO" id="GO:0005783">
    <property type="term" value="C:endoplasmic reticulum"/>
    <property type="evidence" value="ECO:0007669"/>
    <property type="project" value="UniProtKB-SubCell"/>
</dbReference>
<dbReference type="InterPro" id="IPR009061">
    <property type="entry name" value="DNA-bd_dom_put_sf"/>
</dbReference>
<gene>
    <name evidence="23" type="ORF">KFE25_008125</name>
</gene>
<dbReference type="NCBIfam" id="TIGR01297">
    <property type="entry name" value="CDF"/>
    <property type="match status" value="1"/>
</dbReference>